<dbReference type="Gene3D" id="3.60.15.10">
    <property type="entry name" value="Ribonuclease Z/Hydroxyacylglutathione hydrolase-like"/>
    <property type="match status" value="1"/>
</dbReference>
<dbReference type="InterPro" id="IPR036866">
    <property type="entry name" value="RibonucZ/Hydroxyglut_hydro"/>
</dbReference>
<reference evidence="3" key="1">
    <citation type="journal article" date="2019" name="Int. J. Syst. Evol. Microbiol.">
        <title>The Global Catalogue of Microorganisms (GCM) 10K type strain sequencing project: providing services to taxonomists for standard genome sequencing and annotation.</title>
        <authorList>
            <consortium name="The Broad Institute Genomics Platform"/>
            <consortium name="The Broad Institute Genome Sequencing Center for Infectious Disease"/>
            <person name="Wu L."/>
            <person name="Ma J."/>
        </authorList>
    </citation>
    <scope>NUCLEOTIDE SEQUENCE [LARGE SCALE GENOMIC DNA]</scope>
    <source>
        <strain evidence="3">TISTR 2562</strain>
    </source>
</reference>
<evidence type="ECO:0000259" key="1">
    <source>
        <dbReference type="SMART" id="SM00849"/>
    </source>
</evidence>
<sequence length="303" mass="32195">MSAPDDFDPPVGHAEILSPGLRRILAPNPSPMTYRGTNTYLIGQSELAVIDPGPDSAQHLAAILAAVQSGQRITHILVSHTHLDHSPLARPLAEACGAPVLAFGGAEAGRSAIMQRLAENGAVGGGEGVDRDFAPDIALPDGAIIEAEGWRIEALHTPGHIGNHLCFAWGDICFTADHVMGWASSLVSPPEGDLSDFMHSCERLQGRAWRHFYPGHGAPIDAPAARLDWLIAHRRAREAAILEALARGPADAASLAAAIYTETPTALFPAARRNVLAHLIDLMGKSRVSCRGALTPEAVFYRH</sequence>
<evidence type="ECO:0000313" key="2">
    <source>
        <dbReference type="EMBL" id="MFD2741131.1"/>
    </source>
</evidence>
<gene>
    <name evidence="2" type="ORF">ACFSUD_16245</name>
</gene>
<name>A0ABW5U7E5_9RHOB</name>
<proteinExistence type="predicted"/>
<dbReference type="EMBL" id="JBHUMP010000017">
    <property type="protein sequence ID" value="MFD2741131.1"/>
    <property type="molecule type" value="Genomic_DNA"/>
</dbReference>
<dbReference type="Gene3D" id="1.10.10.10">
    <property type="entry name" value="Winged helix-like DNA-binding domain superfamily/Winged helix DNA-binding domain"/>
    <property type="match status" value="1"/>
</dbReference>
<dbReference type="RefSeq" id="WP_386375557.1">
    <property type="nucleotide sequence ID" value="NZ_JBHUMP010000017.1"/>
</dbReference>
<accession>A0ABW5U7E5</accession>
<keyword evidence="3" id="KW-1185">Reference proteome</keyword>
<dbReference type="InterPro" id="IPR041516">
    <property type="entry name" value="LACTB2_WH"/>
</dbReference>
<dbReference type="Pfam" id="PF17778">
    <property type="entry name" value="WHD_BLACT"/>
    <property type="match status" value="1"/>
</dbReference>
<evidence type="ECO:0000313" key="3">
    <source>
        <dbReference type="Proteomes" id="UP001597474"/>
    </source>
</evidence>
<comment type="caution">
    <text evidence="2">The sequence shown here is derived from an EMBL/GenBank/DDBJ whole genome shotgun (WGS) entry which is preliminary data.</text>
</comment>
<feature type="domain" description="Metallo-beta-lactamase" evidence="1">
    <location>
        <begin position="36"/>
        <end position="216"/>
    </location>
</feature>
<dbReference type="SUPFAM" id="SSF56281">
    <property type="entry name" value="Metallo-hydrolase/oxidoreductase"/>
    <property type="match status" value="1"/>
</dbReference>
<dbReference type="PANTHER" id="PTHR23131:SF0">
    <property type="entry name" value="ENDORIBONUCLEASE LACTB2"/>
    <property type="match status" value="1"/>
</dbReference>
<dbReference type="PANTHER" id="PTHR23131">
    <property type="entry name" value="ENDORIBONUCLEASE LACTB2"/>
    <property type="match status" value="1"/>
</dbReference>
<organism evidence="2 3">
    <name type="scientific">Sulfitobacter aestuarii</name>
    <dbReference type="NCBI Taxonomy" id="2161676"/>
    <lineage>
        <taxon>Bacteria</taxon>
        <taxon>Pseudomonadati</taxon>
        <taxon>Pseudomonadota</taxon>
        <taxon>Alphaproteobacteria</taxon>
        <taxon>Rhodobacterales</taxon>
        <taxon>Roseobacteraceae</taxon>
        <taxon>Sulfitobacter</taxon>
    </lineage>
</organism>
<dbReference type="InterPro" id="IPR036388">
    <property type="entry name" value="WH-like_DNA-bd_sf"/>
</dbReference>
<dbReference type="Proteomes" id="UP001597474">
    <property type="component" value="Unassembled WGS sequence"/>
</dbReference>
<dbReference type="CDD" id="cd16278">
    <property type="entry name" value="metallo-hydrolase-like_MBL-fold"/>
    <property type="match status" value="1"/>
</dbReference>
<dbReference type="Pfam" id="PF00753">
    <property type="entry name" value="Lactamase_B"/>
    <property type="match status" value="1"/>
</dbReference>
<dbReference type="InterPro" id="IPR050662">
    <property type="entry name" value="Sec-metab_biosynth-thioest"/>
</dbReference>
<dbReference type="SMART" id="SM00849">
    <property type="entry name" value="Lactamase_B"/>
    <property type="match status" value="1"/>
</dbReference>
<dbReference type="InterPro" id="IPR001279">
    <property type="entry name" value="Metallo-B-lactamas"/>
</dbReference>
<protein>
    <submittedName>
        <fullName evidence="2">MBL fold metallo-hydrolase</fullName>
    </submittedName>
</protein>